<sequence length="355" mass="39941">MFMLKKSNSPLNFLVESVVDQHSLNFWLQKVNPLWSVDQALGKIVQKDNTAEEMVSLTIEVNRHFKMGQAGQHHPVMVDVQGARYERTYSLTQIDAQHVLLSVKKVEQGKVSNWLINQAQIGDVLEFGQPYGDMLLPKQNQPMILLAAGSGITPMYSLLTALTQSEQLRERKVHVMYWVKHYADFAFKSYFEQWAKQYPQFSYQVFYTQEENADARLNAAQVEVLTDIDQSIVYACGPSGFVQQAEQLFTQAQMFQSEAFSMTPVVNDDTGFVNVMLSKSNKVVAIPRGQSILVGLEHANVKPTYGCRMGVCHKCVCNKVQGSTQDMLNGQQNSEPSNPLKLCVSSAKTDLVIDL</sequence>
<dbReference type="InterPro" id="IPR017938">
    <property type="entry name" value="Riboflavin_synthase-like_b-brl"/>
</dbReference>
<dbReference type="Pfam" id="PF00175">
    <property type="entry name" value="NAD_binding_1"/>
    <property type="match status" value="1"/>
</dbReference>
<protein>
    <submittedName>
        <fullName evidence="2">Ferredoxin reductase</fullName>
    </submittedName>
</protein>
<dbReference type="Gene3D" id="2.40.30.10">
    <property type="entry name" value="Translation factors"/>
    <property type="match status" value="1"/>
</dbReference>
<dbReference type="RefSeq" id="WP_151504115.1">
    <property type="nucleotide sequence ID" value="NZ_VXLD01000002.1"/>
</dbReference>
<evidence type="ECO:0000313" key="3">
    <source>
        <dbReference type="Proteomes" id="UP000325788"/>
    </source>
</evidence>
<accession>A0A5N4WQ52</accession>
<organism evidence="2 3">
    <name type="scientific">Acinetobacter tandoii</name>
    <dbReference type="NCBI Taxonomy" id="202954"/>
    <lineage>
        <taxon>Bacteria</taxon>
        <taxon>Pseudomonadati</taxon>
        <taxon>Pseudomonadota</taxon>
        <taxon>Gammaproteobacteria</taxon>
        <taxon>Moraxellales</taxon>
        <taxon>Moraxellaceae</taxon>
        <taxon>Acinetobacter</taxon>
    </lineage>
</organism>
<gene>
    <name evidence="2" type="ORF">F4W09_04170</name>
</gene>
<name>A0A5N4WQ52_9GAMM</name>
<dbReference type="PROSITE" id="PS51384">
    <property type="entry name" value="FAD_FR"/>
    <property type="match status" value="1"/>
</dbReference>
<dbReference type="CDD" id="cd00207">
    <property type="entry name" value="fer2"/>
    <property type="match status" value="1"/>
</dbReference>
<dbReference type="AlphaFoldDB" id="A0A5N4WQ52"/>
<dbReference type="PANTHER" id="PTHR47354:SF3">
    <property type="entry name" value="OXIDOREDUCTASE-RELATED"/>
    <property type="match status" value="1"/>
</dbReference>
<dbReference type="Gene3D" id="3.40.50.80">
    <property type="entry name" value="Nucleotide-binding domain of ferredoxin-NADP reductase (FNR) module"/>
    <property type="match status" value="1"/>
</dbReference>
<dbReference type="InterPro" id="IPR017927">
    <property type="entry name" value="FAD-bd_FR_type"/>
</dbReference>
<dbReference type="EMBL" id="VXLD01000002">
    <property type="protein sequence ID" value="KAB1857939.1"/>
    <property type="molecule type" value="Genomic_DNA"/>
</dbReference>
<evidence type="ECO:0000313" key="2">
    <source>
        <dbReference type="EMBL" id="KAB1857939.1"/>
    </source>
</evidence>
<dbReference type="InterPro" id="IPR050415">
    <property type="entry name" value="MRET"/>
</dbReference>
<dbReference type="SUPFAM" id="SSF54292">
    <property type="entry name" value="2Fe-2S ferredoxin-like"/>
    <property type="match status" value="1"/>
</dbReference>
<dbReference type="SUPFAM" id="SSF52343">
    <property type="entry name" value="Ferredoxin reductase-like, C-terminal NADP-linked domain"/>
    <property type="match status" value="1"/>
</dbReference>
<dbReference type="PRINTS" id="PR00410">
    <property type="entry name" value="PHEHYDRXLASE"/>
</dbReference>
<dbReference type="InterPro" id="IPR012675">
    <property type="entry name" value="Beta-grasp_dom_sf"/>
</dbReference>
<proteinExistence type="predicted"/>
<dbReference type="InterPro" id="IPR001433">
    <property type="entry name" value="OxRdtase_FAD/NAD-bd"/>
</dbReference>
<dbReference type="InterPro" id="IPR039261">
    <property type="entry name" value="FNR_nucleotide-bd"/>
</dbReference>
<dbReference type="Pfam" id="PF00970">
    <property type="entry name" value="FAD_binding_6"/>
    <property type="match status" value="1"/>
</dbReference>
<dbReference type="GO" id="GO:0016491">
    <property type="term" value="F:oxidoreductase activity"/>
    <property type="evidence" value="ECO:0007669"/>
    <property type="project" value="InterPro"/>
</dbReference>
<comment type="caution">
    <text evidence="2">The sequence shown here is derived from an EMBL/GenBank/DDBJ whole genome shotgun (WGS) entry which is preliminary data.</text>
</comment>
<dbReference type="PANTHER" id="PTHR47354">
    <property type="entry name" value="NADH OXIDOREDUCTASE HCR"/>
    <property type="match status" value="1"/>
</dbReference>
<evidence type="ECO:0000259" key="1">
    <source>
        <dbReference type="PROSITE" id="PS51384"/>
    </source>
</evidence>
<dbReference type="InterPro" id="IPR001041">
    <property type="entry name" value="2Fe-2S_ferredoxin-type"/>
</dbReference>
<dbReference type="SUPFAM" id="SSF63380">
    <property type="entry name" value="Riboflavin synthase domain-like"/>
    <property type="match status" value="1"/>
</dbReference>
<dbReference type="GO" id="GO:0051536">
    <property type="term" value="F:iron-sulfur cluster binding"/>
    <property type="evidence" value="ECO:0007669"/>
    <property type="project" value="InterPro"/>
</dbReference>
<dbReference type="InterPro" id="IPR036010">
    <property type="entry name" value="2Fe-2S_ferredoxin-like_sf"/>
</dbReference>
<dbReference type="Proteomes" id="UP000325788">
    <property type="component" value="Unassembled WGS sequence"/>
</dbReference>
<dbReference type="Pfam" id="PF00111">
    <property type="entry name" value="Fer2"/>
    <property type="match status" value="1"/>
</dbReference>
<feature type="domain" description="FAD-binding FR-type" evidence="1">
    <location>
        <begin position="37"/>
        <end position="137"/>
    </location>
</feature>
<dbReference type="Gene3D" id="3.10.20.30">
    <property type="match status" value="1"/>
</dbReference>
<reference evidence="2 3" key="1">
    <citation type="submission" date="2019-09" db="EMBL/GenBank/DDBJ databases">
        <title>Draft genome sequence of Acinetobacter tandoii W4-4-4 isolated from environmental water sample.</title>
        <authorList>
            <person name="Wee S.K."/>
            <person name="Yan B."/>
            <person name="Mustaffa S.B."/>
            <person name="Yap E.P.H."/>
        </authorList>
    </citation>
    <scope>NUCLEOTIDE SEQUENCE [LARGE SCALE GENOMIC DNA]</scope>
    <source>
        <strain evidence="2 3">W4-4-4</strain>
    </source>
</reference>
<dbReference type="CDD" id="cd06216">
    <property type="entry name" value="FNR_iron_sulfur_binding_2"/>
    <property type="match status" value="1"/>
</dbReference>
<dbReference type="InterPro" id="IPR008333">
    <property type="entry name" value="Cbr1-like_FAD-bd_dom"/>
</dbReference>